<comment type="subunit">
    <text evidence="4">Oligomer of 24 subunits. There are two types of subunits: L (light) chain and H (heavy) chain. The major chain can be light or heavy, depending on the species and tissue type. The functional molecule forms a roughly spherical shell with a diameter of 12 nm and contains a central cavity into which the insoluble mineral iron core is deposited. Interacts with NCOA4.</text>
</comment>
<evidence type="ECO:0000256" key="5">
    <source>
        <dbReference type="SAM" id="SignalP"/>
    </source>
</evidence>
<dbReference type="SUPFAM" id="SSF47240">
    <property type="entry name" value="Ferritin-like"/>
    <property type="match status" value="1"/>
</dbReference>
<organism evidence="6 7">
    <name type="scientific">Lynx pardinus</name>
    <name type="common">Iberian lynx</name>
    <name type="synonym">Felis pardina</name>
    <dbReference type="NCBI Taxonomy" id="191816"/>
    <lineage>
        <taxon>Eukaryota</taxon>
        <taxon>Metazoa</taxon>
        <taxon>Chordata</taxon>
        <taxon>Craniata</taxon>
        <taxon>Vertebrata</taxon>
        <taxon>Euteleostomi</taxon>
        <taxon>Mammalia</taxon>
        <taxon>Eutheria</taxon>
        <taxon>Laurasiatheria</taxon>
        <taxon>Carnivora</taxon>
        <taxon>Feliformia</taxon>
        <taxon>Felidae</taxon>
        <taxon>Felinae</taxon>
        <taxon>Lynx</taxon>
    </lineage>
</organism>
<dbReference type="GO" id="GO:0006879">
    <property type="term" value="P:intracellular iron ion homeostasis"/>
    <property type="evidence" value="ECO:0007669"/>
    <property type="project" value="InterPro"/>
</dbReference>
<dbReference type="GO" id="GO:0008198">
    <property type="term" value="F:ferrous iron binding"/>
    <property type="evidence" value="ECO:0007669"/>
    <property type="project" value="TreeGrafter"/>
</dbReference>
<feature type="signal peptide" evidence="5">
    <location>
        <begin position="1"/>
        <end position="20"/>
    </location>
</feature>
<dbReference type="InterPro" id="IPR012347">
    <property type="entry name" value="Ferritin-like"/>
</dbReference>
<dbReference type="Proteomes" id="UP000386466">
    <property type="component" value="Unassembled WGS sequence"/>
</dbReference>
<feature type="non-terminal residue" evidence="6">
    <location>
        <position position="161"/>
    </location>
</feature>
<evidence type="ECO:0000256" key="2">
    <source>
        <dbReference type="ARBA" id="ARBA00044942"/>
    </source>
</evidence>
<dbReference type="InterPro" id="IPR009078">
    <property type="entry name" value="Ferritin-like_SF"/>
</dbReference>
<protein>
    <recommendedName>
        <fullName evidence="1">Ferritin light chain</fullName>
    </recommendedName>
</protein>
<gene>
    <name evidence="6" type="ORF">LYPA_23C021655</name>
</gene>
<dbReference type="GO" id="GO:0044754">
    <property type="term" value="C:autolysosome"/>
    <property type="evidence" value="ECO:0007669"/>
    <property type="project" value="UniProtKB-SubCell"/>
</dbReference>
<evidence type="ECO:0000256" key="4">
    <source>
        <dbReference type="ARBA" id="ARBA00047045"/>
    </source>
</evidence>
<evidence type="ECO:0000256" key="3">
    <source>
        <dbReference type="ARBA" id="ARBA00045578"/>
    </source>
</evidence>
<feature type="non-terminal residue" evidence="6">
    <location>
        <position position="1"/>
    </location>
</feature>
<evidence type="ECO:0000313" key="7">
    <source>
        <dbReference type="Proteomes" id="UP000386466"/>
    </source>
</evidence>
<dbReference type="PANTHER" id="PTHR11431">
    <property type="entry name" value="FERRITIN"/>
    <property type="match status" value="1"/>
</dbReference>
<dbReference type="GO" id="GO:0006826">
    <property type="term" value="P:iron ion transport"/>
    <property type="evidence" value="ECO:0007669"/>
    <property type="project" value="InterPro"/>
</dbReference>
<comment type="subcellular location">
    <subcellularLocation>
        <location evidence="2">Autolysosome</location>
    </subcellularLocation>
</comment>
<dbReference type="PANTHER" id="PTHR11431:SF47">
    <property type="entry name" value="FERRITIN LIGHT CHAIN"/>
    <property type="match status" value="1"/>
</dbReference>
<name>A0A485NRA6_LYNPA</name>
<sequence length="161" mass="18223">ITLRTMFSAILCLWEQLTTFFEFSSLLLINHELPDSSELVHQGGDHHKPSGQYASISLLQLSLGFYYNHYNVAPEGVGCFFHKLAEEKPEGVKCLLKTSRAEAPSSRMCISHPDEWGKTVHAMEAPMVLKKHLNQALFDLHTLGFACVDSYLCDFLEVCFR</sequence>
<dbReference type="EMBL" id="CAAGRJ010022219">
    <property type="protein sequence ID" value="VFV36135.1"/>
    <property type="molecule type" value="Genomic_DNA"/>
</dbReference>
<dbReference type="InterPro" id="IPR001519">
    <property type="entry name" value="Ferritin"/>
</dbReference>
<feature type="chain" id="PRO_5019771907" description="Ferritin light chain" evidence="5">
    <location>
        <begin position="21"/>
        <end position="161"/>
    </location>
</feature>
<comment type="function">
    <text evidence="3">Stores iron in a soluble, non-toxic, readily available form. Important for iron homeostasis. Iron is taken up in the ferrous form and deposited as ferric hydroxides after oxidation. Also plays a role in delivery of iron to cells. Mediates iron uptake in capsule cells of the developing kidney. Delivery to lysosomes by the cargo receptor NCOA4 for autophagic degradation and release or iron.</text>
</comment>
<dbReference type="AlphaFoldDB" id="A0A485NRA6"/>
<evidence type="ECO:0000256" key="1">
    <source>
        <dbReference type="ARBA" id="ARBA00040044"/>
    </source>
</evidence>
<evidence type="ECO:0000313" key="6">
    <source>
        <dbReference type="EMBL" id="VFV36135.1"/>
    </source>
</evidence>
<reference evidence="6 7" key="1">
    <citation type="submission" date="2019-01" db="EMBL/GenBank/DDBJ databases">
        <authorList>
            <person name="Alioto T."/>
            <person name="Alioto T."/>
        </authorList>
    </citation>
    <scope>NUCLEOTIDE SEQUENCE [LARGE SCALE GENOMIC DNA]</scope>
</reference>
<keyword evidence="7" id="KW-1185">Reference proteome</keyword>
<accession>A0A485NRA6</accession>
<keyword evidence="5" id="KW-0732">Signal</keyword>
<dbReference type="Gene3D" id="1.20.1260.10">
    <property type="match status" value="1"/>
</dbReference>
<dbReference type="GO" id="GO:0008199">
    <property type="term" value="F:ferric iron binding"/>
    <property type="evidence" value="ECO:0007669"/>
    <property type="project" value="InterPro"/>
</dbReference>
<proteinExistence type="predicted"/>